<evidence type="ECO:0000313" key="1">
    <source>
        <dbReference type="EMBL" id="KAF5895542.1"/>
    </source>
</evidence>
<comment type="caution">
    <text evidence="1">The sequence shown here is derived from an EMBL/GenBank/DDBJ whole genome shotgun (WGS) entry which is preliminary data.</text>
</comment>
<dbReference type="GO" id="GO:0035023">
    <property type="term" value="P:regulation of Rho protein signal transduction"/>
    <property type="evidence" value="ECO:0007669"/>
    <property type="project" value="TreeGrafter"/>
</dbReference>
<dbReference type="AlphaFoldDB" id="A0A8J4UDV5"/>
<reference evidence="1" key="1">
    <citation type="submission" date="2020-07" db="EMBL/GenBank/DDBJ databases">
        <title>Clarias magur genome sequencing, assembly and annotation.</title>
        <authorList>
            <person name="Kushwaha B."/>
            <person name="Kumar R."/>
            <person name="Das P."/>
            <person name="Joshi C.G."/>
            <person name="Kumar D."/>
            <person name="Nagpure N.S."/>
            <person name="Pandey M."/>
            <person name="Agarwal S."/>
            <person name="Srivastava S."/>
            <person name="Singh M."/>
            <person name="Sahoo L."/>
            <person name="Jayasankar P."/>
            <person name="Meher P.K."/>
            <person name="Koringa P.G."/>
            <person name="Iquebal M.A."/>
            <person name="Das S.P."/>
            <person name="Bit A."/>
            <person name="Patnaik S."/>
            <person name="Patel N."/>
            <person name="Shah T.M."/>
            <person name="Hinsu A."/>
            <person name="Jena J.K."/>
        </authorList>
    </citation>
    <scope>NUCLEOTIDE SEQUENCE</scope>
    <source>
        <strain evidence="1">CIFAMagur01</strain>
        <tissue evidence="1">Testis</tissue>
    </source>
</reference>
<gene>
    <name evidence="1" type="ORF">DAT39_014764</name>
</gene>
<organism evidence="1 2">
    <name type="scientific">Clarias magur</name>
    <name type="common">Asian catfish</name>
    <name type="synonym">Macropteronotus magur</name>
    <dbReference type="NCBI Taxonomy" id="1594786"/>
    <lineage>
        <taxon>Eukaryota</taxon>
        <taxon>Metazoa</taxon>
        <taxon>Chordata</taxon>
        <taxon>Craniata</taxon>
        <taxon>Vertebrata</taxon>
        <taxon>Euteleostomi</taxon>
        <taxon>Actinopterygii</taxon>
        <taxon>Neopterygii</taxon>
        <taxon>Teleostei</taxon>
        <taxon>Ostariophysi</taxon>
        <taxon>Siluriformes</taxon>
        <taxon>Clariidae</taxon>
        <taxon>Clarias</taxon>
    </lineage>
</organism>
<dbReference type="PANTHER" id="PTHR12659:SF4">
    <property type="entry name" value="RHO-GAP DOMAIN-CONTAINING PROTEIN"/>
    <property type="match status" value="1"/>
</dbReference>
<accession>A0A8J4UDV5</accession>
<protein>
    <submittedName>
        <fullName evidence="1">Rho GTPase-activating protein 7-like isoform X1</fullName>
    </submittedName>
</protein>
<dbReference type="GO" id="GO:0030036">
    <property type="term" value="P:actin cytoskeleton organization"/>
    <property type="evidence" value="ECO:0007669"/>
    <property type="project" value="TreeGrafter"/>
</dbReference>
<keyword evidence="2" id="KW-1185">Reference proteome</keyword>
<name>A0A8J4UDV5_CLAMG</name>
<feature type="non-terminal residue" evidence="1">
    <location>
        <position position="1"/>
    </location>
</feature>
<dbReference type="Proteomes" id="UP000727407">
    <property type="component" value="Unassembled WGS sequence"/>
</dbReference>
<dbReference type="InterPro" id="IPR008936">
    <property type="entry name" value="Rho_GTPase_activation_prot"/>
</dbReference>
<dbReference type="Gene3D" id="1.10.555.10">
    <property type="entry name" value="Rho GTPase activation protein"/>
    <property type="match status" value="1"/>
</dbReference>
<feature type="non-terminal residue" evidence="1">
    <location>
        <position position="53"/>
    </location>
</feature>
<sequence>TGPKVYRKMKASEQKNRKVFGVPLLQSVQRSGKPLPPSILRAMEYLKAECLDQ</sequence>
<evidence type="ECO:0000313" key="2">
    <source>
        <dbReference type="Proteomes" id="UP000727407"/>
    </source>
</evidence>
<dbReference type="PANTHER" id="PTHR12659">
    <property type="entry name" value="RHO-TYPE GTPASE ACTIVATING PROTEIN"/>
    <property type="match status" value="1"/>
</dbReference>
<proteinExistence type="predicted"/>
<dbReference type="EMBL" id="QNUK01000318">
    <property type="protein sequence ID" value="KAF5895542.1"/>
    <property type="molecule type" value="Genomic_DNA"/>
</dbReference>
<dbReference type="GO" id="GO:0005096">
    <property type="term" value="F:GTPase activator activity"/>
    <property type="evidence" value="ECO:0007669"/>
    <property type="project" value="TreeGrafter"/>
</dbReference>